<feature type="region of interest" description="Disordered" evidence="1">
    <location>
        <begin position="118"/>
        <end position="156"/>
    </location>
</feature>
<keyword evidence="2" id="KW-0732">Signal</keyword>
<feature type="chain" id="PRO_5039534201" evidence="2">
    <location>
        <begin position="25"/>
        <end position="156"/>
    </location>
</feature>
<sequence>MKLPVLPAVFAPLLLLTACSGSGAGFSVPDTTGTVRLSLPAEIADESGAQTAVARYTVDMVSAAGFTVSQVLDPAAEPAVLENVEAGVWRLDVTAEDAQGVPIRSGLLQFSLSPGGTAEFAPMKAEPGLPGSGPPEPAENAPVSGSAESAPAVNPA</sequence>
<reference evidence="3" key="1">
    <citation type="submission" date="2020-10" db="EMBL/GenBank/DDBJ databases">
        <authorList>
            <person name="Gilroy R."/>
        </authorList>
    </citation>
    <scope>NUCLEOTIDE SEQUENCE</scope>
    <source>
        <strain evidence="3">B3-4054</strain>
    </source>
</reference>
<dbReference type="EMBL" id="JADIMS010000038">
    <property type="protein sequence ID" value="MBO8449899.1"/>
    <property type="molecule type" value="Genomic_DNA"/>
</dbReference>
<gene>
    <name evidence="3" type="ORF">IAA96_02210</name>
</gene>
<dbReference type="PROSITE" id="PS51257">
    <property type="entry name" value="PROKAR_LIPOPROTEIN"/>
    <property type="match status" value="1"/>
</dbReference>
<reference evidence="3" key="2">
    <citation type="journal article" date="2021" name="PeerJ">
        <title>Extensive microbial diversity within the chicken gut microbiome revealed by metagenomics and culture.</title>
        <authorList>
            <person name="Gilroy R."/>
            <person name="Ravi A."/>
            <person name="Getino M."/>
            <person name="Pursley I."/>
            <person name="Horton D.L."/>
            <person name="Alikhan N.F."/>
            <person name="Baker D."/>
            <person name="Gharbi K."/>
            <person name="Hall N."/>
            <person name="Watson M."/>
            <person name="Adriaenssens E.M."/>
            <person name="Foster-Nyarko E."/>
            <person name="Jarju S."/>
            <person name="Secka A."/>
            <person name="Antonio M."/>
            <person name="Oren A."/>
            <person name="Chaudhuri R.R."/>
            <person name="La Ragione R."/>
            <person name="Hildebrand F."/>
            <person name="Pallen M.J."/>
        </authorList>
    </citation>
    <scope>NUCLEOTIDE SEQUENCE</scope>
    <source>
        <strain evidence="3">B3-4054</strain>
    </source>
</reference>
<name>A0A9D9ELX9_9SPIR</name>
<evidence type="ECO:0000313" key="3">
    <source>
        <dbReference type="EMBL" id="MBO8449899.1"/>
    </source>
</evidence>
<evidence type="ECO:0000256" key="1">
    <source>
        <dbReference type="SAM" id="MobiDB-lite"/>
    </source>
</evidence>
<evidence type="ECO:0000256" key="2">
    <source>
        <dbReference type="SAM" id="SignalP"/>
    </source>
</evidence>
<accession>A0A9D9ELX9</accession>
<evidence type="ECO:0000313" key="4">
    <source>
        <dbReference type="Proteomes" id="UP000823616"/>
    </source>
</evidence>
<dbReference type="AlphaFoldDB" id="A0A9D9ELX9"/>
<protein>
    <submittedName>
        <fullName evidence="3">Uncharacterized protein</fullName>
    </submittedName>
</protein>
<feature type="signal peptide" evidence="2">
    <location>
        <begin position="1"/>
        <end position="24"/>
    </location>
</feature>
<dbReference type="Proteomes" id="UP000823616">
    <property type="component" value="Unassembled WGS sequence"/>
</dbReference>
<proteinExistence type="predicted"/>
<organism evidence="3 4">
    <name type="scientific">Candidatus Avitreponema avistercoris</name>
    <dbReference type="NCBI Taxonomy" id="2840705"/>
    <lineage>
        <taxon>Bacteria</taxon>
        <taxon>Pseudomonadati</taxon>
        <taxon>Spirochaetota</taxon>
        <taxon>Spirochaetia</taxon>
        <taxon>Spirochaetales</taxon>
        <taxon>Candidatus Avitreponema</taxon>
    </lineage>
</organism>
<comment type="caution">
    <text evidence="3">The sequence shown here is derived from an EMBL/GenBank/DDBJ whole genome shotgun (WGS) entry which is preliminary data.</text>
</comment>